<dbReference type="InterPro" id="IPR005135">
    <property type="entry name" value="Endo/exonuclease/phosphatase"/>
</dbReference>
<keyword evidence="5" id="KW-0479">Metal-binding</keyword>
<dbReference type="InterPro" id="IPR036691">
    <property type="entry name" value="Endo/exonu/phosph_ase_sf"/>
</dbReference>
<dbReference type="OrthoDB" id="9975959at2759"/>
<dbReference type="GO" id="GO:0006302">
    <property type="term" value="P:double-strand break repair"/>
    <property type="evidence" value="ECO:0007669"/>
    <property type="project" value="TreeGrafter"/>
</dbReference>
<dbReference type="GO" id="GO:0016605">
    <property type="term" value="C:PML body"/>
    <property type="evidence" value="ECO:0007669"/>
    <property type="project" value="UniProtKB-SubCell"/>
</dbReference>
<gene>
    <name evidence="11" type="ORF">CTOB1V02_LOCUS2540</name>
</gene>
<dbReference type="SUPFAM" id="SSF56219">
    <property type="entry name" value="DNase I-like"/>
    <property type="match status" value="1"/>
</dbReference>
<organism evidence="11">
    <name type="scientific">Cyprideis torosa</name>
    <dbReference type="NCBI Taxonomy" id="163714"/>
    <lineage>
        <taxon>Eukaryota</taxon>
        <taxon>Metazoa</taxon>
        <taxon>Ecdysozoa</taxon>
        <taxon>Arthropoda</taxon>
        <taxon>Crustacea</taxon>
        <taxon>Oligostraca</taxon>
        <taxon>Ostracoda</taxon>
        <taxon>Podocopa</taxon>
        <taxon>Podocopida</taxon>
        <taxon>Cytherocopina</taxon>
        <taxon>Cytheroidea</taxon>
        <taxon>Cytherideidae</taxon>
        <taxon>Cyprideis</taxon>
    </lineage>
</organism>
<keyword evidence="6" id="KW-0227">DNA damage</keyword>
<proteinExistence type="predicted"/>
<evidence type="ECO:0000256" key="6">
    <source>
        <dbReference type="ARBA" id="ARBA00022763"/>
    </source>
</evidence>
<reference evidence="11" key="1">
    <citation type="submission" date="2020-11" db="EMBL/GenBank/DDBJ databases">
        <authorList>
            <person name="Tran Van P."/>
        </authorList>
    </citation>
    <scope>NUCLEOTIDE SEQUENCE</scope>
</reference>
<dbReference type="EMBL" id="OB660401">
    <property type="protein sequence ID" value="CAD7224583.1"/>
    <property type="molecule type" value="Genomic_DNA"/>
</dbReference>
<dbReference type="GO" id="GO:0003697">
    <property type="term" value="F:single-stranded DNA binding"/>
    <property type="evidence" value="ECO:0007669"/>
    <property type="project" value="TreeGrafter"/>
</dbReference>
<dbReference type="InterPro" id="IPR051547">
    <property type="entry name" value="TDP2-like"/>
</dbReference>
<dbReference type="GO" id="GO:0005737">
    <property type="term" value="C:cytoplasm"/>
    <property type="evidence" value="ECO:0007669"/>
    <property type="project" value="TreeGrafter"/>
</dbReference>
<protein>
    <submittedName>
        <fullName evidence="11">Uncharacterized protein</fullName>
    </submittedName>
</protein>
<evidence type="ECO:0000256" key="2">
    <source>
        <dbReference type="ARBA" id="ARBA00001946"/>
    </source>
</evidence>
<dbReference type="GO" id="GO:0046872">
    <property type="term" value="F:metal ion binding"/>
    <property type="evidence" value="ECO:0007669"/>
    <property type="project" value="UniProtKB-KW"/>
</dbReference>
<keyword evidence="10" id="KW-0539">Nucleus</keyword>
<comment type="cofactor">
    <cofactor evidence="1">
        <name>Mn(2+)</name>
        <dbReference type="ChEBI" id="CHEBI:29035"/>
    </cofactor>
</comment>
<evidence type="ECO:0000256" key="4">
    <source>
        <dbReference type="ARBA" id="ARBA00022722"/>
    </source>
</evidence>
<evidence type="ECO:0000256" key="1">
    <source>
        <dbReference type="ARBA" id="ARBA00001936"/>
    </source>
</evidence>
<keyword evidence="4" id="KW-0540">Nuclease</keyword>
<evidence type="ECO:0000256" key="9">
    <source>
        <dbReference type="ARBA" id="ARBA00023204"/>
    </source>
</evidence>
<dbReference type="GO" id="GO:0004518">
    <property type="term" value="F:nuclease activity"/>
    <property type="evidence" value="ECO:0007669"/>
    <property type="project" value="UniProtKB-KW"/>
</dbReference>
<evidence type="ECO:0000313" key="11">
    <source>
        <dbReference type="EMBL" id="CAD7224583.1"/>
    </source>
</evidence>
<dbReference type="PANTHER" id="PTHR15822:SF4">
    <property type="entry name" value="TYROSYL-DNA PHOSPHODIESTERASE 2"/>
    <property type="match status" value="1"/>
</dbReference>
<dbReference type="Gene3D" id="3.60.10.10">
    <property type="entry name" value="Endonuclease/exonuclease/phosphatase"/>
    <property type="match status" value="1"/>
</dbReference>
<dbReference type="PANTHER" id="PTHR15822">
    <property type="entry name" value="TRAF AND TNF RECEPTOR-ASSOCIATED PROTEIN"/>
    <property type="match status" value="1"/>
</dbReference>
<evidence type="ECO:0000256" key="5">
    <source>
        <dbReference type="ARBA" id="ARBA00022723"/>
    </source>
</evidence>
<evidence type="ECO:0000256" key="10">
    <source>
        <dbReference type="ARBA" id="ARBA00023242"/>
    </source>
</evidence>
<evidence type="ECO:0000256" key="7">
    <source>
        <dbReference type="ARBA" id="ARBA00022801"/>
    </source>
</evidence>
<keyword evidence="9" id="KW-0234">DNA repair</keyword>
<dbReference type="AlphaFoldDB" id="A0A7R8W8K6"/>
<evidence type="ECO:0000256" key="8">
    <source>
        <dbReference type="ARBA" id="ARBA00022842"/>
    </source>
</evidence>
<comment type="subcellular location">
    <subcellularLocation>
        <location evidence="3">Nucleus</location>
        <location evidence="3">PML body</location>
    </subcellularLocation>
</comment>
<sequence length="159" mass="17739">MASSSTPSSASSCVTGPTLKVLSWNLDGLGEKNVVPRTRAAIEEIKQEDPDVVMLQELVPMTFSMFSTTFSSTFLIRHGAKNDRFTKEAMAPAKPYFTAILLKKTRFDSNLIPPIYRTLPFSNSKMSRTLLIVEVRNPFSNSIMGRTLLIVEVRKPPLQ</sequence>
<dbReference type="Pfam" id="PF03372">
    <property type="entry name" value="Exo_endo_phos"/>
    <property type="match status" value="1"/>
</dbReference>
<comment type="cofactor">
    <cofactor evidence="2">
        <name>Mg(2+)</name>
        <dbReference type="ChEBI" id="CHEBI:18420"/>
    </cofactor>
</comment>
<accession>A0A7R8W8K6</accession>
<dbReference type="GO" id="GO:0070260">
    <property type="term" value="F:5'-tyrosyl-DNA phosphodiesterase activity"/>
    <property type="evidence" value="ECO:0007669"/>
    <property type="project" value="TreeGrafter"/>
</dbReference>
<name>A0A7R8W8K6_9CRUS</name>
<keyword evidence="8" id="KW-0460">Magnesium</keyword>
<keyword evidence="7" id="KW-0378">Hydrolase</keyword>
<evidence type="ECO:0000256" key="3">
    <source>
        <dbReference type="ARBA" id="ARBA00004322"/>
    </source>
</evidence>